<evidence type="ECO:0000256" key="2">
    <source>
        <dbReference type="ARBA" id="ARBA00022475"/>
    </source>
</evidence>
<keyword evidence="5 6" id="KW-0472">Membrane</keyword>
<comment type="subcellular location">
    <subcellularLocation>
        <location evidence="1">Cell membrane</location>
        <topology evidence="1">Multi-pass membrane protein</topology>
    </subcellularLocation>
</comment>
<evidence type="ECO:0000313" key="9">
    <source>
        <dbReference type="Proteomes" id="UP000245765"/>
    </source>
</evidence>
<comment type="caution">
    <text evidence="8">The sequence shown here is derived from an EMBL/GenBank/DDBJ whole genome shotgun (WGS) entry which is preliminary data.</text>
</comment>
<dbReference type="InterPro" id="IPR052218">
    <property type="entry name" value="Preflagellin_Peptidase"/>
</dbReference>
<dbReference type="InterPro" id="IPR000045">
    <property type="entry name" value="Prepilin_IV_endopep_pep"/>
</dbReference>
<gene>
    <name evidence="8" type="ORF">DFH01_26585</name>
</gene>
<dbReference type="GO" id="GO:0004190">
    <property type="term" value="F:aspartic-type endopeptidase activity"/>
    <property type="evidence" value="ECO:0007669"/>
    <property type="project" value="InterPro"/>
</dbReference>
<dbReference type="AlphaFoldDB" id="A0A317F843"/>
<dbReference type="OrthoDB" id="5329005at2"/>
<reference evidence="9" key="1">
    <citation type="submission" date="2018-05" db="EMBL/GenBank/DDBJ databases">
        <authorList>
            <person name="Du Z."/>
            <person name="Wang X."/>
        </authorList>
    </citation>
    <scope>NUCLEOTIDE SEQUENCE [LARGE SCALE GENOMIC DNA]</scope>
    <source>
        <strain evidence="9">CQN31</strain>
    </source>
</reference>
<proteinExistence type="predicted"/>
<evidence type="ECO:0000256" key="6">
    <source>
        <dbReference type="SAM" id="Phobius"/>
    </source>
</evidence>
<dbReference type="Proteomes" id="UP000245765">
    <property type="component" value="Unassembled WGS sequence"/>
</dbReference>
<evidence type="ECO:0000256" key="1">
    <source>
        <dbReference type="ARBA" id="ARBA00004651"/>
    </source>
</evidence>
<dbReference type="RefSeq" id="WP_109873566.1">
    <property type="nucleotide sequence ID" value="NZ_QGNA01000008.1"/>
</dbReference>
<dbReference type="PANTHER" id="PTHR36506">
    <property type="entry name" value="PREFLAGELLIN PEPTIDASE"/>
    <property type="match status" value="1"/>
</dbReference>
<evidence type="ECO:0000256" key="5">
    <source>
        <dbReference type="ARBA" id="ARBA00023136"/>
    </source>
</evidence>
<accession>A0A317F843</accession>
<organism evidence="8 9">
    <name type="scientific">Falsiroseomonas bella</name>
    <dbReference type="NCBI Taxonomy" id="2184016"/>
    <lineage>
        <taxon>Bacteria</taxon>
        <taxon>Pseudomonadati</taxon>
        <taxon>Pseudomonadota</taxon>
        <taxon>Alphaproteobacteria</taxon>
        <taxon>Acetobacterales</taxon>
        <taxon>Roseomonadaceae</taxon>
        <taxon>Falsiroseomonas</taxon>
    </lineage>
</organism>
<dbReference type="GO" id="GO:0005886">
    <property type="term" value="C:plasma membrane"/>
    <property type="evidence" value="ECO:0007669"/>
    <property type="project" value="UniProtKB-SubCell"/>
</dbReference>
<evidence type="ECO:0000256" key="4">
    <source>
        <dbReference type="ARBA" id="ARBA00022989"/>
    </source>
</evidence>
<feature type="transmembrane region" description="Helical" evidence="6">
    <location>
        <begin position="48"/>
        <end position="66"/>
    </location>
</feature>
<protein>
    <submittedName>
        <fullName evidence="8">Prepilin peptidase</fullName>
    </submittedName>
</protein>
<evidence type="ECO:0000313" key="8">
    <source>
        <dbReference type="EMBL" id="PWS34197.1"/>
    </source>
</evidence>
<dbReference type="EMBL" id="QGNA01000008">
    <property type="protein sequence ID" value="PWS34197.1"/>
    <property type="molecule type" value="Genomic_DNA"/>
</dbReference>
<dbReference type="PANTHER" id="PTHR36506:SF1">
    <property type="entry name" value="PREFLAGELLIN PEPTIDASE"/>
    <property type="match status" value="1"/>
</dbReference>
<sequence>MLLLVTTAILAFAAWSDLATRTIPDWCSLALLALGIAFRLIEGPTAALSSLAMAFVIGGGFLFLHARGFIGGGDVKLIAALAVGTAPSAMPDLLFAIGLAGGALGIAYLAMSRVMPRPALRPNAALPMRVAVVEANRIARRGPLPYALAIAAGTVAAGLGA</sequence>
<keyword evidence="3 6" id="KW-0812">Transmembrane</keyword>
<keyword evidence="9" id="KW-1185">Reference proteome</keyword>
<keyword evidence="4 6" id="KW-1133">Transmembrane helix</keyword>
<dbReference type="Pfam" id="PF01478">
    <property type="entry name" value="Peptidase_A24"/>
    <property type="match status" value="1"/>
</dbReference>
<keyword evidence="2" id="KW-1003">Cell membrane</keyword>
<evidence type="ECO:0000259" key="7">
    <source>
        <dbReference type="Pfam" id="PF01478"/>
    </source>
</evidence>
<dbReference type="Gene3D" id="1.20.120.1220">
    <property type="match status" value="1"/>
</dbReference>
<evidence type="ECO:0000256" key="3">
    <source>
        <dbReference type="ARBA" id="ARBA00022692"/>
    </source>
</evidence>
<feature type="transmembrane region" description="Helical" evidence="6">
    <location>
        <begin position="93"/>
        <end position="111"/>
    </location>
</feature>
<feature type="transmembrane region" description="Helical" evidence="6">
    <location>
        <begin position="23"/>
        <end position="41"/>
    </location>
</feature>
<name>A0A317F843_9PROT</name>
<feature type="domain" description="Prepilin type IV endopeptidase peptidase" evidence="7">
    <location>
        <begin position="5"/>
        <end position="106"/>
    </location>
</feature>